<organism evidence="2 3">
    <name type="scientific">Faecalibacter bovis</name>
    <dbReference type="NCBI Taxonomy" id="2898187"/>
    <lineage>
        <taxon>Bacteria</taxon>
        <taxon>Pseudomonadati</taxon>
        <taxon>Bacteroidota</taxon>
        <taxon>Flavobacteriia</taxon>
        <taxon>Flavobacteriales</taxon>
        <taxon>Weeksellaceae</taxon>
        <taxon>Faecalibacter</taxon>
    </lineage>
</organism>
<accession>A0ABX7XGG1</accession>
<keyword evidence="3" id="KW-1185">Reference proteome</keyword>
<sequence length="103" mass="11219">MTDNVNAFNPNTGVFTVPRTGNYIVSYSLSFGHAQIPANSYVEISIKSSISTNTQKSRVVYTRAGGTQMSSYMTKTLKLTAGEQISFVAYQNSGIPLRVEPSE</sequence>
<reference evidence="2 3" key="1">
    <citation type="journal article" date="2021" name="Int. J. Syst. Evol. Microbiol.">
        <title>Faecalibacter bovis sp. nov., isolated from cow faeces.</title>
        <authorList>
            <person name="Li F."/>
            <person name="Zhao W."/>
            <person name="Hong Q."/>
            <person name="Shao Q."/>
            <person name="Song J."/>
            <person name="Yang S."/>
        </authorList>
    </citation>
    <scope>NUCLEOTIDE SEQUENCE [LARGE SCALE GENOMIC DNA]</scope>
    <source>
        <strain evidence="2 3">ZY171143</strain>
    </source>
</reference>
<dbReference type="PROSITE" id="PS50871">
    <property type="entry name" value="C1Q"/>
    <property type="match status" value="1"/>
</dbReference>
<feature type="domain" description="C1q" evidence="1">
    <location>
        <begin position="1"/>
        <end position="103"/>
    </location>
</feature>
<dbReference type="InterPro" id="IPR008983">
    <property type="entry name" value="Tumour_necrosis_fac-like_dom"/>
</dbReference>
<evidence type="ECO:0000313" key="2">
    <source>
        <dbReference type="EMBL" id="QTV07011.1"/>
    </source>
</evidence>
<gene>
    <name evidence="2" type="ORF">J9309_00900</name>
</gene>
<reference evidence="3" key="2">
    <citation type="submission" date="2021-04" db="EMBL/GenBank/DDBJ databases">
        <title>Taxonomy of Flavobacteriaceae bacterium ZY171143.</title>
        <authorList>
            <person name="Li F."/>
        </authorList>
    </citation>
    <scope>NUCLEOTIDE SEQUENCE [LARGE SCALE GENOMIC DNA]</scope>
    <source>
        <strain evidence="3">ZY171143</strain>
    </source>
</reference>
<evidence type="ECO:0000313" key="3">
    <source>
        <dbReference type="Proteomes" id="UP000672011"/>
    </source>
</evidence>
<name>A0ABX7XGG1_9FLAO</name>
<dbReference type="Gene3D" id="2.60.120.40">
    <property type="match status" value="1"/>
</dbReference>
<dbReference type="Proteomes" id="UP000672011">
    <property type="component" value="Chromosome"/>
</dbReference>
<proteinExistence type="predicted"/>
<dbReference type="InterPro" id="IPR001073">
    <property type="entry name" value="C1q_dom"/>
</dbReference>
<protein>
    <recommendedName>
        <fullName evidence="1">C1q domain-containing protein</fullName>
    </recommendedName>
</protein>
<evidence type="ECO:0000259" key="1">
    <source>
        <dbReference type="PROSITE" id="PS50871"/>
    </source>
</evidence>
<dbReference type="EMBL" id="CP072842">
    <property type="protein sequence ID" value="QTV07011.1"/>
    <property type="molecule type" value="Genomic_DNA"/>
</dbReference>
<dbReference type="SUPFAM" id="SSF49842">
    <property type="entry name" value="TNF-like"/>
    <property type="match status" value="1"/>
</dbReference>